<name>A0A1I4E3C1_9PROT</name>
<dbReference type="Proteomes" id="UP000199533">
    <property type="component" value="Unassembled WGS sequence"/>
</dbReference>
<dbReference type="AlphaFoldDB" id="A0A1I4E3C1"/>
<dbReference type="OrthoDB" id="8555546at2"/>
<proteinExistence type="predicted"/>
<evidence type="ECO:0000313" key="2">
    <source>
        <dbReference type="EMBL" id="SFK99460.1"/>
    </source>
</evidence>
<evidence type="ECO:0000256" key="1">
    <source>
        <dbReference type="SAM" id="MobiDB-lite"/>
    </source>
</evidence>
<organism evidence="2 3">
    <name type="scientific">Nitrosomonas aestuarii</name>
    <dbReference type="NCBI Taxonomy" id="52441"/>
    <lineage>
        <taxon>Bacteria</taxon>
        <taxon>Pseudomonadati</taxon>
        <taxon>Pseudomonadota</taxon>
        <taxon>Betaproteobacteria</taxon>
        <taxon>Nitrosomonadales</taxon>
        <taxon>Nitrosomonadaceae</taxon>
        <taxon>Nitrosomonas</taxon>
    </lineage>
</organism>
<accession>A0A1I4E3C1</accession>
<gene>
    <name evidence="2" type="ORF">SAMN05216302_10259</name>
</gene>
<reference evidence="3" key="1">
    <citation type="submission" date="2016-10" db="EMBL/GenBank/DDBJ databases">
        <authorList>
            <person name="Varghese N."/>
            <person name="Submissions S."/>
        </authorList>
    </citation>
    <scope>NUCLEOTIDE SEQUENCE [LARGE SCALE GENOMIC DNA]</scope>
    <source>
        <strain evidence="3">Nm69</strain>
    </source>
</reference>
<sequence>MMASEFRVKQETDDQILRNRPKPGSGYEEFRRRVLHLTALNQAHSLHVEPIVVQQIITMPTMRPEHSETLVNALEKGYCWVDEGDTGTLSRSVAGRVVISNYNISHLTVEERNKLFLYTNTLPENEIFVDIRPGLPGGDYPFRGVIRLRAFLAILGFLGRGVSEEVEFHVGQDSRTSEIQLNPPKTMEVEDGSNSLRKGTFSISYAGRIYSILDGVNPEAVWNLEAFRLLSQLYELAVHPAEFANPAPAITIAK</sequence>
<feature type="compositionally biased region" description="Basic and acidic residues" evidence="1">
    <location>
        <begin position="1"/>
        <end position="17"/>
    </location>
</feature>
<feature type="region of interest" description="Disordered" evidence="1">
    <location>
        <begin position="1"/>
        <end position="24"/>
    </location>
</feature>
<keyword evidence="3" id="KW-1185">Reference proteome</keyword>
<dbReference type="RefSeq" id="WP_139218570.1">
    <property type="nucleotide sequence ID" value="NZ_FOSP01000025.1"/>
</dbReference>
<evidence type="ECO:0000313" key="3">
    <source>
        <dbReference type="Proteomes" id="UP000199533"/>
    </source>
</evidence>
<dbReference type="EMBL" id="FOSP01000025">
    <property type="protein sequence ID" value="SFK99460.1"/>
    <property type="molecule type" value="Genomic_DNA"/>
</dbReference>
<protein>
    <submittedName>
        <fullName evidence="2">Uncharacterized protein</fullName>
    </submittedName>
</protein>